<gene>
    <name evidence="2" type="ORF">CI238_08168</name>
</gene>
<keyword evidence="3" id="KW-1185">Reference proteome</keyword>
<proteinExistence type="predicted"/>
<comment type="caution">
    <text evidence="2">The sequence shown here is derived from an EMBL/GenBank/DDBJ whole genome shotgun (WGS) entry which is preliminary data.</text>
</comment>
<reference evidence="2 3" key="1">
    <citation type="submission" date="2015-06" db="EMBL/GenBank/DDBJ databases">
        <title>Survival trade-offs in plant roots during colonization by closely related pathogenic and mutualistic fungi.</title>
        <authorList>
            <person name="Hacquard S."/>
            <person name="Kracher B."/>
            <person name="Hiruma K."/>
            <person name="Weinman A."/>
            <person name="Muench P."/>
            <person name="Garrido Oter R."/>
            <person name="Ver Loren van Themaat E."/>
            <person name="Dallerey J.-F."/>
            <person name="Damm U."/>
            <person name="Henrissat B."/>
            <person name="Lespinet O."/>
            <person name="Thon M."/>
            <person name="Kemen E."/>
            <person name="McHardy A.C."/>
            <person name="Schulze-Lefert P."/>
            <person name="O'Connell R.J."/>
        </authorList>
    </citation>
    <scope>NUCLEOTIDE SEQUENCE [LARGE SCALE GENOMIC DNA]</scope>
    <source>
        <strain evidence="2 3">MAFF 238704</strain>
    </source>
</reference>
<feature type="region of interest" description="Disordered" evidence="1">
    <location>
        <begin position="1"/>
        <end position="25"/>
    </location>
</feature>
<evidence type="ECO:0000256" key="1">
    <source>
        <dbReference type="SAM" id="MobiDB-lite"/>
    </source>
</evidence>
<dbReference type="AlphaFoldDB" id="A0A161WGY7"/>
<dbReference type="Proteomes" id="UP000076584">
    <property type="component" value="Unassembled WGS sequence"/>
</dbReference>
<protein>
    <submittedName>
        <fullName evidence="2">Uncharacterized protein</fullName>
    </submittedName>
</protein>
<accession>A0A161WGY7</accession>
<evidence type="ECO:0000313" key="3">
    <source>
        <dbReference type="Proteomes" id="UP000076584"/>
    </source>
</evidence>
<dbReference type="STRING" id="1573173.A0A161WGY7"/>
<evidence type="ECO:0000313" key="2">
    <source>
        <dbReference type="EMBL" id="KZL83798.1"/>
    </source>
</evidence>
<name>A0A161WGY7_COLIC</name>
<dbReference type="EMBL" id="LFIW01001066">
    <property type="protein sequence ID" value="KZL83798.1"/>
    <property type="molecule type" value="Genomic_DNA"/>
</dbReference>
<sequence>MANPVSQGEIRGSLRCPDTAGGRVPVEGDNEEVPLAYPPCLAETFQGKDPSSVREPLFTAGRIARLTQSCISHHHRRCNAVTPSRLMIHRGEKRLWLQVFHGLRCETFYIGPPTWVEKQRVVAAFWPLQLFLEANPDDQMRGLGSDREVNDAWRLTPTGCSYWRRIMGPEVLTVLNYVDHIWKKPSHRTSMAMPNTTIIRTLETNLPEPLTRNDAMMPWYDLHQPPIDRAVRERQKELLQYLAAGMQFFQRMIKNPDCPLWQAPEDSLGLEDALEEGDKCALPLGPTIADKYFRWRSILCESDLWRAERRAESVWNFQWRWPTVTRRVLMSDEAYPSS</sequence>
<organism evidence="2 3">
    <name type="scientific">Colletotrichum incanum</name>
    <name type="common">Soybean anthracnose fungus</name>
    <dbReference type="NCBI Taxonomy" id="1573173"/>
    <lineage>
        <taxon>Eukaryota</taxon>
        <taxon>Fungi</taxon>
        <taxon>Dikarya</taxon>
        <taxon>Ascomycota</taxon>
        <taxon>Pezizomycotina</taxon>
        <taxon>Sordariomycetes</taxon>
        <taxon>Hypocreomycetidae</taxon>
        <taxon>Glomerellales</taxon>
        <taxon>Glomerellaceae</taxon>
        <taxon>Colletotrichum</taxon>
        <taxon>Colletotrichum spaethianum species complex</taxon>
    </lineage>
</organism>